<evidence type="ECO:0000313" key="11">
    <source>
        <dbReference type="EMBL" id="MXO94176.1"/>
    </source>
</evidence>
<dbReference type="GO" id="GO:0065002">
    <property type="term" value="P:intracellular protein transmembrane transport"/>
    <property type="evidence" value="ECO:0007669"/>
    <property type="project" value="UniProtKB-UniRule"/>
</dbReference>
<dbReference type="Proteomes" id="UP000460626">
    <property type="component" value="Unassembled WGS sequence"/>
</dbReference>
<protein>
    <recommendedName>
        <fullName evidence="9">Protein translocase subunit SecE</fullName>
    </recommendedName>
</protein>
<dbReference type="OrthoDB" id="9812738at2"/>
<dbReference type="HAMAP" id="MF_00422">
    <property type="entry name" value="SecE"/>
    <property type="match status" value="1"/>
</dbReference>
<organism evidence="11 12">
    <name type="scientific">Aurantiacibacter arachoides</name>
    <dbReference type="NCBI Taxonomy" id="1850444"/>
    <lineage>
        <taxon>Bacteria</taxon>
        <taxon>Pseudomonadati</taxon>
        <taxon>Pseudomonadota</taxon>
        <taxon>Alphaproteobacteria</taxon>
        <taxon>Sphingomonadales</taxon>
        <taxon>Erythrobacteraceae</taxon>
        <taxon>Aurantiacibacter</taxon>
    </lineage>
</organism>
<proteinExistence type="inferred from homology"/>
<evidence type="ECO:0000256" key="4">
    <source>
        <dbReference type="ARBA" id="ARBA00022692"/>
    </source>
</evidence>
<keyword evidence="12" id="KW-1185">Reference proteome</keyword>
<dbReference type="InterPro" id="IPR001901">
    <property type="entry name" value="Translocase_SecE/Sec61-g"/>
</dbReference>
<keyword evidence="3 9" id="KW-1003">Cell membrane</keyword>
<dbReference type="EMBL" id="WTYH01000001">
    <property type="protein sequence ID" value="MXO94176.1"/>
    <property type="molecule type" value="Genomic_DNA"/>
</dbReference>
<dbReference type="Pfam" id="PF00584">
    <property type="entry name" value="SecE"/>
    <property type="match status" value="1"/>
</dbReference>
<dbReference type="AlphaFoldDB" id="A0A845A4U3"/>
<keyword evidence="5 9" id="KW-0653">Protein transport</keyword>
<evidence type="ECO:0000256" key="3">
    <source>
        <dbReference type="ARBA" id="ARBA00022475"/>
    </source>
</evidence>
<feature type="transmembrane region" description="Helical" evidence="9">
    <location>
        <begin position="47"/>
        <end position="70"/>
    </location>
</feature>
<accession>A0A845A4U3</accession>
<comment type="subunit">
    <text evidence="9">Component of the Sec protein translocase complex. Heterotrimer consisting of SecY, SecE and SecG subunits. The heterotrimers can form oligomers, although 1 heterotrimer is thought to be able to translocate proteins. Interacts with the ribosome. Interacts with SecDF, and other proteins may be involved. Interacts with SecA.</text>
</comment>
<dbReference type="InterPro" id="IPR038379">
    <property type="entry name" value="SecE_sf"/>
</dbReference>
<evidence type="ECO:0000256" key="9">
    <source>
        <dbReference type="HAMAP-Rule" id="MF_00422"/>
    </source>
</evidence>
<keyword evidence="6 9" id="KW-1133">Transmembrane helix</keyword>
<dbReference type="GO" id="GO:0005886">
    <property type="term" value="C:plasma membrane"/>
    <property type="evidence" value="ECO:0007669"/>
    <property type="project" value="UniProtKB-SubCell"/>
</dbReference>
<dbReference type="GO" id="GO:0043952">
    <property type="term" value="P:protein transport by the Sec complex"/>
    <property type="evidence" value="ECO:0007669"/>
    <property type="project" value="UniProtKB-UniRule"/>
</dbReference>
<keyword evidence="7 9" id="KW-0811">Translocation</keyword>
<comment type="caution">
    <text evidence="11">The sequence shown here is derived from an EMBL/GenBank/DDBJ whole genome shotgun (WGS) entry which is preliminary data.</text>
</comment>
<evidence type="ECO:0000256" key="5">
    <source>
        <dbReference type="ARBA" id="ARBA00022927"/>
    </source>
</evidence>
<dbReference type="PANTHER" id="PTHR33910:SF1">
    <property type="entry name" value="PROTEIN TRANSLOCASE SUBUNIT SECE"/>
    <property type="match status" value="1"/>
</dbReference>
<evidence type="ECO:0000256" key="7">
    <source>
        <dbReference type="ARBA" id="ARBA00023010"/>
    </source>
</evidence>
<dbReference type="RefSeq" id="WP_131453426.1">
    <property type="nucleotide sequence ID" value="NZ_BMJK01000002.1"/>
</dbReference>
<evidence type="ECO:0000313" key="12">
    <source>
        <dbReference type="Proteomes" id="UP000460626"/>
    </source>
</evidence>
<evidence type="ECO:0000256" key="1">
    <source>
        <dbReference type="ARBA" id="ARBA00004370"/>
    </source>
</evidence>
<name>A0A845A4U3_9SPHN</name>
<evidence type="ECO:0000256" key="10">
    <source>
        <dbReference type="SAM" id="MobiDB-lite"/>
    </source>
</evidence>
<keyword evidence="8 9" id="KW-0472">Membrane</keyword>
<evidence type="ECO:0000256" key="6">
    <source>
        <dbReference type="ARBA" id="ARBA00022989"/>
    </source>
</evidence>
<evidence type="ECO:0000256" key="2">
    <source>
        <dbReference type="ARBA" id="ARBA00022448"/>
    </source>
</evidence>
<dbReference type="Gene3D" id="1.20.5.1030">
    <property type="entry name" value="Preprotein translocase secy subunit"/>
    <property type="match status" value="1"/>
</dbReference>
<evidence type="ECO:0000256" key="8">
    <source>
        <dbReference type="ARBA" id="ARBA00023136"/>
    </source>
</evidence>
<reference evidence="11 12" key="1">
    <citation type="submission" date="2019-12" db="EMBL/GenBank/DDBJ databases">
        <title>Genomic-based taxomic classification of the family Erythrobacteraceae.</title>
        <authorList>
            <person name="Xu L."/>
        </authorList>
    </citation>
    <scope>NUCLEOTIDE SEQUENCE [LARGE SCALE GENOMIC DNA]</scope>
    <source>
        <strain evidence="11 12">RC4-10-4</strain>
    </source>
</reference>
<dbReference type="GO" id="GO:0009306">
    <property type="term" value="P:protein secretion"/>
    <property type="evidence" value="ECO:0007669"/>
    <property type="project" value="UniProtKB-UniRule"/>
</dbReference>
<gene>
    <name evidence="9 11" type="primary">secE</name>
    <name evidence="11" type="ORF">GRI62_11275</name>
</gene>
<dbReference type="PANTHER" id="PTHR33910">
    <property type="entry name" value="PROTEIN TRANSLOCASE SUBUNIT SECE"/>
    <property type="match status" value="1"/>
</dbReference>
<comment type="similarity">
    <text evidence="9">Belongs to the SecE/SEC61-gamma family.</text>
</comment>
<feature type="region of interest" description="Disordered" evidence="10">
    <location>
        <begin position="1"/>
        <end position="23"/>
    </location>
</feature>
<keyword evidence="4 9" id="KW-0812">Transmembrane</keyword>
<dbReference type="GO" id="GO:0008320">
    <property type="term" value="F:protein transmembrane transporter activity"/>
    <property type="evidence" value="ECO:0007669"/>
    <property type="project" value="UniProtKB-UniRule"/>
</dbReference>
<dbReference type="InterPro" id="IPR005807">
    <property type="entry name" value="SecE_bac"/>
</dbReference>
<dbReference type="GO" id="GO:0006605">
    <property type="term" value="P:protein targeting"/>
    <property type="evidence" value="ECO:0007669"/>
    <property type="project" value="UniProtKB-UniRule"/>
</dbReference>
<comment type="function">
    <text evidence="9">Essential subunit of the Sec protein translocation channel SecYEG. Clamps together the 2 halves of SecY. May contact the channel plug during translocation.</text>
</comment>
<sequence length="80" mass="8826">MAQPTPAQTPSPTPAKKKTSPSEFMRQVRAEGNKIVWPSWPETARTAVFVGILVLILSLFFLAVDSFFGFTVRELLGFIG</sequence>
<dbReference type="NCBIfam" id="TIGR00964">
    <property type="entry name" value="secE_bact"/>
    <property type="match status" value="1"/>
</dbReference>
<comment type="subcellular location">
    <subcellularLocation>
        <location evidence="9">Cell membrane</location>
        <topology evidence="9">Single-pass membrane protein</topology>
    </subcellularLocation>
    <subcellularLocation>
        <location evidence="1">Membrane</location>
    </subcellularLocation>
</comment>
<keyword evidence="2 9" id="KW-0813">Transport</keyword>